<dbReference type="PROSITE" id="PS51186">
    <property type="entry name" value="GNAT"/>
    <property type="match status" value="1"/>
</dbReference>
<accession>A0A6J4K635</accession>
<dbReference type="CDD" id="cd04301">
    <property type="entry name" value="NAT_SF"/>
    <property type="match status" value="1"/>
</dbReference>
<dbReference type="EMBL" id="CADCTO010000678">
    <property type="protein sequence ID" value="CAA9296788.1"/>
    <property type="molecule type" value="Genomic_DNA"/>
</dbReference>
<dbReference type="InterPro" id="IPR000182">
    <property type="entry name" value="GNAT_dom"/>
</dbReference>
<feature type="domain" description="N-acetyltransferase" evidence="1">
    <location>
        <begin position="26"/>
        <end position="160"/>
    </location>
</feature>
<dbReference type="SUPFAM" id="SSF55729">
    <property type="entry name" value="Acyl-CoA N-acyltransferases (Nat)"/>
    <property type="match status" value="1"/>
</dbReference>
<evidence type="ECO:0000313" key="2">
    <source>
        <dbReference type="EMBL" id="CAA9296788.1"/>
    </source>
</evidence>
<dbReference type="InterPro" id="IPR016181">
    <property type="entry name" value="Acyl_CoA_acyltransferase"/>
</dbReference>
<evidence type="ECO:0000259" key="1">
    <source>
        <dbReference type="PROSITE" id="PS51186"/>
    </source>
</evidence>
<dbReference type="Gene3D" id="3.40.630.30">
    <property type="match status" value="1"/>
</dbReference>
<organism evidence="2">
    <name type="scientific">uncultured Armatimonadetes bacterium</name>
    <dbReference type="NCBI Taxonomy" id="157466"/>
    <lineage>
        <taxon>Bacteria</taxon>
        <taxon>Bacillati</taxon>
        <taxon>Armatimonadota</taxon>
        <taxon>environmental samples</taxon>
    </lineage>
</organism>
<proteinExistence type="predicted"/>
<dbReference type="AlphaFoldDB" id="A0A6J4K635"/>
<gene>
    <name evidence="2" type="ORF">AVDCRST_MAG63-4855</name>
</gene>
<protein>
    <recommendedName>
        <fullName evidence="1">N-acetyltransferase domain-containing protein</fullName>
    </recommendedName>
</protein>
<reference evidence="2" key="1">
    <citation type="submission" date="2020-02" db="EMBL/GenBank/DDBJ databases">
        <authorList>
            <person name="Meier V. D."/>
        </authorList>
    </citation>
    <scope>NUCLEOTIDE SEQUENCE</scope>
    <source>
        <strain evidence="2">AVDCRST_MAG63</strain>
    </source>
</reference>
<dbReference type="GO" id="GO:0016747">
    <property type="term" value="F:acyltransferase activity, transferring groups other than amino-acyl groups"/>
    <property type="evidence" value="ECO:0007669"/>
    <property type="project" value="InterPro"/>
</dbReference>
<dbReference type="Pfam" id="PF00583">
    <property type="entry name" value="Acetyltransf_1"/>
    <property type="match status" value="1"/>
</dbReference>
<sequence>MPDLLVPLYKLPPAQPRLDALADEGIVVRRAYPFERSRTRRFIARHFSESWADEAEATFGAPPVHCWLAVHEKKIAGFACIESMRRGFFGPTGVDPAFRSRGIGAALLLAALHGMHEMGYAYAIIGAAGPVDFYVKAVGAIPIPDSVPGAYRDMLGPDGEEGER</sequence>
<name>A0A6J4K635_9BACT</name>